<organism evidence="2 3">
    <name type="scientific">Tolypocladium capitatum</name>
    <dbReference type="NCBI Taxonomy" id="45235"/>
    <lineage>
        <taxon>Eukaryota</taxon>
        <taxon>Fungi</taxon>
        <taxon>Dikarya</taxon>
        <taxon>Ascomycota</taxon>
        <taxon>Pezizomycotina</taxon>
        <taxon>Sordariomycetes</taxon>
        <taxon>Hypocreomycetidae</taxon>
        <taxon>Hypocreales</taxon>
        <taxon>Ophiocordycipitaceae</taxon>
        <taxon>Tolypocladium</taxon>
    </lineage>
</organism>
<dbReference type="OrthoDB" id="4589291at2759"/>
<proteinExistence type="predicted"/>
<keyword evidence="3" id="KW-1185">Reference proteome</keyword>
<protein>
    <submittedName>
        <fullName evidence="2">Uncharacterized protein</fullName>
    </submittedName>
</protein>
<gene>
    <name evidence="2" type="ORF">TCAP_05221</name>
</gene>
<reference evidence="2 3" key="1">
    <citation type="submission" date="2017-08" db="EMBL/GenBank/DDBJ databases">
        <title>Harnessing the power of phylogenomics to disentangle the directionality and signatures of interkingdom host jumping in the parasitic fungal genus Tolypocladium.</title>
        <authorList>
            <person name="Quandt C.A."/>
            <person name="Patterson W."/>
            <person name="Spatafora J.W."/>
        </authorList>
    </citation>
    <scope>NUCLEOTIDE SEQUENCE [LARGE SCALE GENOMIC DNA]</scope>
    <source>
        <strain evidence="2 3">CBS 113982</strain>
    </source>
</reference>
<dbReference type="Proteomes" id="UP000236621">
    <property type="component" value="Unassembled WGS sequence"/>
</dbReference>
<sequence>MAFSGGRQPSPISCRAPPPPRDDQIRSVVCEASHRGLGSVQAAVVVVAAVAAVAVGGWSGAEACCQGEQDNGVHVLSRCSRLSERARPAEFGGDDYHHRRRLQPVEAAEFGAPSEHAAARRRFTGEDDSSLLVARLRAQVLPSKEAESLFHLLLTPSTAIFNSQSQLAGPSCTLSHTHSNACCVRFNLSDLGGIRNHDARGIAKPALAATRPSAAAQTWIRTRNQINTPPIGKPGPCDLTIIFTSHAEAYFAKDVDWEASLELHTNDVPRLMRQGFYWTEANVRNLERDVILQENSLPQSARKCGWSRARFYHVIDVAEDGNPQWIAILRVYARELSSRPSPIDKIYAARASNQKGRVIYNFQANHPGENFNSVYDNKAVGGVVAMAEEELAQESYLIID</sequence>
<dbReference type="EMBL" id="NRSZ01000836">
    <property type="protein sequence ID" value="PNY24822.1"/>
    <property type="molecule type" value="Genomic_DNA"/>
</dbReference>
<name>A0A2K3QBA8_9HYPO</name>
<comment type="caution">
    <text evidence="2">The sequence shown here is derived from an EMBL/GenBank/DDBJ whole genome shotgun (WGS) entry which is preliminary data.</text>
</comment>
<evidence type="ECO:0000313" key="2">
    <source>
        <dbReference type="EMBL" id="PNY24822.1"/>
    </source>
</evidence>
<dbReference type="AlphaFoldDB" id="A0A2K3QBA8"/>
<accession>A0A2K3QBA8</accession>
<evidence type="ECO:0000256" key="1">
    <source>
        <dbReference type="SAM" id="MobiDB-lite"/>
    </source>
</evidence>
<evidence type="ECO:0000313" key="3">
    <source>
        <dbReference type="Proteomes" id="UP000236621"/>
    </source>
</evidence>
<feature type="region of interest" description="Disordered" evidence="1">
    <location>
        <begin position="1"/>
        <end position="21"/>
    </location>
</feature>